<dbReference type="InterPro" id="IPR046459">
    <property type="entry name" value="Caps_syn_GfcC_N"/>
</dbReference>
<comment type="caution">
    <text evidence="4">The sequence shown here is derived from an EMBL/GenBank/DDBJ whole genome shotgun (WGS) entry which is preliminary data.</text>
</comment>
<evidence type="ECO:0000313" key="4">
    <source>
        <dbReference type="EMBL" id="RUO41660.1"/>
    </source>
</evidence>
<proteinExistence type="predicted"/>
<evidence type="ECO:0008006" key="6">
    <source>
        <dbReference type="Google" id="ProtNLM"/>
    </source>
</evidence>
<gene>
    <name evidence="4" type="ORF">CWE22_05755</name>
</gene>
<keyword evidence="5" id="KW-1185">Reference proteome</keyword>
<dbReference type="Pfam" id="PF06251">
    <property type="entry name" value="Caps_syn_GfcC_C"/>
    <property type="match status" value="1"/>
</dbReference>
<evidence type="ECO:0000259" key="2">
    <source>
        <dbReference type="Pfam" id="PF06251"/>
    </source>
</evidence>
<evidence type="ECO:0000256" key="1">
    <source>
        <dbReference type="SAM" id="SignalP"/>
    </source>
</evidence>
<evidence type="ECO:0000259" key="3">
    <source>
        <dbReference type="Pfam" id="PF20616"/>
    </source>
</evidence>
<reference evidence="5" key="1">
    <citation type="journal article" date="2018" name="Front. Microbiol.">
        <title>Genome-Based Analysis Reveals the Taxonomy and Diversity of the Family Idiomarinaceae.</title>
        <authorList>
            <person name="Liu Y."/>
            <person name="Lai Q."/>
            <person name="Shao Z."/>
        </authorList>
    </citation>
    <scope>NUCLEOTIDE SEQUENCE [LARGE SCALE GENOMIC DNA]</scope>
    <source>
        <strain evidence="5">KYW314</strain>
    </source>
</reference>
<dbReference type="InterPro" id="IPR010425">
    <property type="entry name" value="Caps_synth_GfcC-like_C"/>
</dbReference>
<dbReference type="EMBL" id="PIPR01000001">
    <property type="protein sequence ID" value="RUO41660.1"/>
    <property type="molecule type" value="Genomic_DNA"/>
</dbReference>
<feature type="chain" id="PRO_5031471091" description="Capsule biosynthesis GfcC-like C-terminal domain-containing protein" evidence="1">
    <location>
        <begin position="22"/>
        <end position="281"/>
    </location>
</feature>
<feature type="signal peptide" evidence="1">
    <location>
        <begin position="1"/>
        <end position="21"/>
    </location>
</feature>
<sequence>MRFLSALLIATFVVIAPQSHAQDQALVTITVGQQTFAFDARPRMSQVYQVADIPAGTYWPATRLVSATKQQQIRTEQSELVTDLLSMSAYYRDFGEYQVAESIRQLAAQVRTWPLVGAETIGVTLVEERSDMQPGYSYERPSFYTSVADTSRAIKHNPLLPAGQYQFFYPPSSNTAIPWRVVGLTQSGNVQVQPYDAKLSVRSALQQQQAFSRYPQLASVALIDLTGQITDIPVAYYNNTNQVAPYGAIMLIEIPQAWLIDRYQGMNERLRALVRYWNPTS</sequence>
<feature type="domain" description="Capsule biosynthesis GfcC-like N-terminal" evidence="3">
    <location>
        <begin position="32"/>
        <end position="117"/>
    </location>
</feature>
<dbReference type="Pfam" id="PF20616">
    <property type="entry name" value="Caps_syn_GfcC_N"/>
    <property type="match status" value="1"/>
</dbReference>
<feature type="domain" description="Capsule biosynthesis GfcC-like C-terminal" evidence="2">
    <location>
        <begin position="193"/>
        <end position="273"/>
    </location>
</feature>
<organism evidence="4 5">
    <name type="scientific">Pseudidiomarina aestuarii</name>
    <dbReference type="NCBI Taxonomy" id="624146"/>
    <lineage>
        <taxon>Bacteria</taxon>
        <taxon>Pseudomonadati</taxon>
        <taxon>Pseudomonadota</taxon>
        <taxon>Gammaproteobacteria</taxon>
        <taxon>Alteromonadales</taxon>
        <taxon>Idiomarinaceae</taxon>
        <taxon>Pseudidiomarina</taxon>
    </lineage>
</organism>
<dbReference type="RefSeq" id="WP_169930395.1">
    <property type="nucleotide sequence ID" value="NZ_PIPR01000001.1"/>
</dbReference>
<keyword evidence="1" id="KW-0732">Signal</keyword>
<name>A0A7Z6ZUN6_9GAMM</name>
<protein>
    <recommendedName>
        <fullName evidence="6">Capsule biosynthesis GfcC-like C-terminal domain-containing protein</fullName>
    </recommendedName>
</protein>
<dbReference type="Proteomes" id="UP000287766">
    <property type="component" value="Unassembled WGS sequence"/>
</dbReference>
<dbReference type="AlphaFoldDB" id="A0A7Z6ZUN6"/>
<accession>A0A7Z6ZUN6</accession>
<evidence type="ECO:0000313" key="5">
    <source>
        <dbReference type="Proteomes" id="UP000287766"/>
    </source>
</evidence>